<sequence length="313" mass="35023">MAARESAWHRLDKRIDAIEQAFEKLSEVVLLELDEMKATAAHENDKVAAKFRAQDRLIAVLEKQCNRFESKSLQFELVLEKKMESLQTQLTRTSVAVIENEAERHRLAGHVDGVMVREADTTRKLQALQANHDQMGEWLQKLKEDSNSVHALVHTMNADHSTGIQSLTMDTTNLAKELGNLRVHIKTQTLECLAKLNTLTNALGQQRDLDRSHVDHEIAVLRDAIQTSDATSRTAIDALLKNSSRVRHALDEGMSVCSSDVRLVRDELRLTSSDVRAAVASCGTQMHELQDKVTHLLHAVQSLASILHLTTPV</sequence>
<dbReference type="EMBL" id="JNBR01001918">
    <property type="protein sequence ID" value="OQR84261.1"/>
    <property type="molecule type" value="Genomic_DNA"/>
</dbReference>
<proteinExistence type="predicted"/>
<gene>
    <name evidence="1" type="ORF">ACHHYP_13664</name>
</gene>
<organism evidence="1 2">
    <name type="scientific">Achlya hypogyna</name>
    <name type="common">Oomycete</name>
    <name type="synonym">Protoachlya hypogyna</name>
    <dbReference type="NCBI Taxonomy" id="1202772"/>
    <lineage>
        <taxon>Eukaryota</taxon>
        <taxon>Sar</taxon>
        <taxon>Stramenopiles</taxon>
        <taxon>Oomycota</taxon>
        <taxon>Saprolegniomycetes</taxon>
        <taxon>Saprolegniales</taxon>
        <taxon>Achlyaceae</taxon>
        <taxon>Achlya</taxon>
    </lineage>
</organism>
<dbReference type="Proteomes" id="UP000243579">
    <property type="component" value="Unassembled WGS sequence"/>
</dbReference>
<name>A0A1V9YEX7_ACHHY</name>
<accession>A0A1V9YEX7</accession>
<reference evidence="1 2" key="1">
    <citation type="journal article" date="2014" name="Genome Biol. Evol.">
        <title>The secreted proteins of Achlya hypogyna and Thraustotheca clavata identify the ancestral oomycete secretome and reveal gene acquisitions by horizontal gene transfer.</title>
        <authorList>
            <person name="Misner I."/>
            <person name="Blouin N."/>
            <person name="Leonard G."/>
            <person name="Richards T.A."/>
            <person name="Lane C.E."/>
        </authorList>
    </citation>
    <scope>NUCLEOTIDE SEQUENCE [LARGE SCALE GENOMIC DNA]</scope>
    <source>
        <strain evidence="1 2">ATCC 48635</strain>
    </source>
</reference>
<evidence type="ECO:0000313" key="1">
    <source>
        <dbReference type="EMBL" id="OQR84261.1"/>
    </source>
</evidence>
<keyword evidence="2" id="KW-1185">Reference proteome</keyword>
<dbReference type="AlphaFoldDB" id="A0A1V9YEX7"/>
<evidence type="ECO:0000313" key="2">
    <source>
        <dbReference type="Proteomes" id="UP000243579"/>
    </source>
</evidence>
<comment type="caution">
    <text evidence="1">The sequence shown here is derived from an EMBL/GenBank/DDBJ whole genome shotgun (WGS) entry which is preliminary data.</text>
</comment>
<protein>
    <submittedName>
        <fullName evidence="1">Uncharacterized protein</fullName>
    </submittedName>
</protein>
<dbReference type="OrthoDB" id="70298at2759"/>